<evidence type="ECO:0000313" key="3">
    <source>
        <dbReference type="EMBL" id="SEW46079.1"/>
    </source>
</evidence>
<protein>
    <submittedName>
        <fullName evidence="3">SPFH domain / Band 7 family protein</fullName>
    </submittedName>
</protein>
<dbReference type="GO" id="GO:0016020">
    <property type="term" value="C:membrane"/>
    <property type="evidence" value="ECO:0007669"/>
    <property type="project" value="UniProtKB-SubCell"/>
</dbReference>
<dbReference type="EMBL" id="FOIZ01000002">
    <property type="protein sequence ID" value="SEW46079.1"/>
    <property type="molecule type" value="Genomic_DNA"/>
</dbReference>
<comment type="subcellular location">
    <subcellularLocation>
        <location evidence="1">Membrane</location>
        <topology evidence="1">Single-pass membrane protein</topology>
    </subcellularLocation>
</comment>
<dbReference type="OrthoDB" id="3469168at2"/>
<keyword evidence="4" id="KW-1185">Reference proteome</keyword>
<name>A0A1I0RX05_9RHOB</name>
<dbReference type="InterPro" id="IPR036013">
    <property type="entry name" value="Band_7/SPFH_dom_sf"/>
</dbReference>
<dbReference type="Gene3D" id="3.30.479.30">
    <property type="entry name" value="Band 7 domain"/>
    <property type="match status" value="1"/>
</dbReference>
<evidence type="ECO:0000259" key="2">
    <source>
        <dbReference type="Pfam" id="PF01145"/>
    </source>
</evidence>
<reference evidence="3 4" key="1">
    <citation type="submission" date="2016-10" db="EMBL/GenBank/DDBJ databases">
        <authorList>
            <person name="de Groot N.N."/>
        </authorList>
    </citation>
    <scope>NUCLEOTIDE SEQUENCE [LARGE SCALE GENOMIC DNA]</scope>
    <source>
        <strain evidence="3 4">DSM 17925</strain>
    </source>
</reference>
<dbReference type="STRING" id="364200.SAMN04488515_3442"/>
<feature type="domain" description="Band 7" evidence="2">
    <location>
        <begin position="23"/>
        <end position="195"/>
    </location>
</feature>
<sequence length="339" mass="37160">MAHIKRYIFANQLRAEASQHIQYFRKGTLRKSGRGLSFWFDPNGASLAEIPMNDRELIFMIKGQSSDYQDLAVQGSVIWRVADADKIASRVDFGIDVNKGVRLDKPEEQIKSVLTGLVRTFADAYLKDKGVRELLEAGLSPVQAAIAAGFNADPTLDGMGLEVVSIRVAALSPSSELYRALQAPTFESLQQKADEATFSRRALAVDKERAIAENELQNQIELASRRKDLIAREDANARSEAEAKAAAKRITVEAESEAKIIGAEAEAKRIRAVEQAAADMEKARMSAIADVPPAVMFALAAQEFASKLEKIDSLNISPDMLASLFQQARQLMGPPAREI</sequence>
<organism evidence="3 4">
    <name type="scientific">Cognatiyoonia koreensis</name>
    <dbReference type="NCBI Taxonomy" id="364200"/>
    <lineage>
        <taxon>Bacteria</taxon>
        <taxon>Pseudomonadati</taxon>
        <taxon>Pseudomonadota</taxon>
        <taxon>Alphaproteobacteria</taxon>
        <taxon>Rhodobacterales</taxon>
        <taxon>Paracoccaceae</taxon>
        <taxon>Cognatiyoonia</taxon>
    </lineage>
</organism>
<dbReference type="Proteomes" id="UP000199167">
    <property type="component" value="Unassembled WGS sequence"/>
</dbReference>
<dbReference type="InterPro" id="IPR001107">
    <property type="entry name" value="Band_7"/>
</dbReference>
<evidence type="ECO:0000256" key="1">
    <source>
        <dbReference type="ARBA" id="ARBA00004167"/>
    </source>
</evidence>
<dbReference type="AlphaFoldDB" id="A0A1I0RX05"/>
<accession>A0A1I0RX05</accession>
<evidence type="ECO:0000313" key="4">
    <source>
        <dbReference type="Proteomes" id="UP000199167"/>
    </source>
</evidence>
<dbReference type="RefSeq" id="WP_089997068.1">
    <property type="nucleotide sequence ID" value="NZ_FOIZ01000002.1"/>
</dbReference>
<dbReference type="SUPFAM" id="SSF117892">
    <property type="entry name" value="Band 7/SPFH domain"/>
    <property type="match status" value="1"/>
</dbReference>
<dbReference type="Pfam" id="PF01145">
    <property type="entry name" value="Band_7"/>
    <property type="match status" value="1"/>
</dbReference>
<gene>
    <name evidence="3" type="ORF">SAMN04488515_3442</name>
</gene>
<proteinExistence type="predicted"/>